<reference evidence="1" key="2">
    <citation type="journal article" date="2020" name="Nat. Commun.">
        <title>Large-scale genome sequencing of mycorrhizal fungi provides insights into the early evolution of symbiotic traits.</title>
        <authorList>
            <person name="Miyauchi S."/>
            <person name="Kiss E."/>
            <person name="Kuo A."/>
            <person name="Drula E."/>
            <person name="Kohler A."/>
            <person name="Sanchez-Garcia M."/>
            <person name="Morin E."/>
            <person name="Andreopoulos B."/>
            <person name="Barry K.W."/>
            <person name="Bonito G."/>
            <person name="Buee M."/>
            <person name="Carver A."/>
            <person name="Chen C."/>
            <person name="Cichocki N."/>
            <person name="Clum A."/>
            <person name="Culley D."/>
            <person name="Crous P.W."/>
            <person name="Fauchery L."/>
            <person name="Girlanda M."/>
            <person name="Hayes R.D."/>
            <person name="Keri Z."/>
            <person name="LaButti K."/>
            <person name="Lipzen A."/>
            <person name="Lombard V."/>
            <person name="Magnuson J."/>
            <person name="Maillard F."/>
            <person name="Murat C."/>
            <person name="Nolan M."/>
            <person name="Ohm R.A."/>
            <person name="Pangilinan J."/>
            <person name="Pereira M.F."/>
            <person name="Perotto S."/>
            <person name="Peter M."/>
            <person name="Pfister S."/>
            <person name="Riley R."/>
            <person name="Sitrit Y."/>
            <person name="Stielow J.B."/>
            <person name="Szollosi G."/>
            <person name="Zifcakova L."/>
            <person name="Stursova M."/>
            <person name="Spatafora J.W."/>
            <person name="Tedersoo L."/>
            <person name="Vaario L.M."/>
            <person name="Yamada A."/>
            <person name="Yan M."/>
            <person name="Wang P."/>
            <person name="Xu J."/>
            <person name="Bruns T."/>
            <person name="Baldrian P."/>
            <person name="Vilgalys R."/>
            <person name="Dunand C."/>
            <person name="Henrissat B."/>
            <person name="Grigoriev I.V."/>
            <person name="Hibbett D."/>
            <person name="Nagy L.G."/>
            <person name="Martin F.M."/>
        </authorList>
    </citation>
    <scope>NUCLEOTIDE SEQUENCE</scope>
    <source>
        <strain evidence="1">BED1</strain>
    </source>
</reference>
<dbReference type="Proteomes" id="UP001194468">
    <property type="component" value="Unassembled WGS sequence"/>
</dbReference>
<name>A0AAD4GCM4_BOLED</name>
<gene>
    <name evidence="1" type="ORF">L210DRAFT_2458331</name>
</gene>
<evidence type="ECO:0000313" key="2">
    <source>
        <dbReference type="Proteomes" id="UP001194468"/>
    </source>
</evidence>
<organism evidence="1 2">
    <name type="scientific">Boletus edulis BED1</name>
    <dbReference type="NCBI Taxonomy" id="1328754"/>
    <lineage>
        <taxon>Eukaryota</taxon>
        <taxon>Fungi</taxon>
        <taxon>Dikarya</taxon>
        <taxon>Basidiomycota</taxon>
        <taxon>Agaricomycotina</taxon>
        <taxon>Agaricomycetes</taxon>
        <taxon>Agaricomycetidae</taxon>
        <taxon>Boletales</taxon>
        <taxon>Boletineae</taxon>
        <taxon>Boletaceae</taxon>
        <taxon>Boletoideae</taxon>
        <taxon>Boletus</taxon>
    </lineage>
</organism>
<sequence>MHGRCFYSLNFSSIRLAALVPMFQAGVSRRRTHDVRLSTFLTKSNFMAHILDDLSPSDTMMTSLSNKLSGINDCLTDLIRFAAQCFQLIILHHHGFPPRRVLTSLSSDLQMPSFLISSWRVTGSHPHARCTTDLLLTLRRRVIPPMLNLVRHNPASLQRVVHSSPLLHRPLLCTGTMLFPVITTPRLHLLSTAHQNRPLMQP</sequence>
<reference evidence="1" key="1">
    <citation type="submission" date="2019-10" db="EMBL/GenBank/DDBJ databases">
        <authorList>
            <consortium name="DOE Joint Genome Institute"/>
            <person name="Kuo A."/>
            <person name="Miyauchi S."/>
            <person name="Kiss E."/>
            <person name="Drula E."/>
            <person name="Kohler A."/>
            <person name="Sanchez-Garcia M."/>
            <person name="Andreopoulos B."/>
            <person name="Barry K.W."/>
            <person name="Bonito G."/>
            <person name="Buee M."/>
            <person name="Carver A."/>
            <person name="Chen C."/>
            <person name="Cichocki N."/>
            <person name="Clum A."/>
            <person name="Culley D."/>
            <person name="Crous P.W."/>
            <person name="Fauchery L."/>
            <person name="Girlanda M."/>
            <person name="Hayes R."/>
            <person name="Keri Z."/>
            <person name="LaButti K."/>
            <person name="Lipzen A."/>
            <person name="Lombard V."/>
            <person name="Magnuson J."/>
            <person name="Maillard F."/>
            <person name="Morin E."/>
            <person name="Murat C."/>
            <person name="Nolan M."/>
            <person name="Ohm R."/>
            <person name="Pangilinan J."/>
            <person name="Pereira M."/>
            <person name="Perotto S."/>
            <person name="Peter M."/>
            <person name="Riley R."/>
            <person name="Sitrit Y."/>
            <person name="Stielow B."/>
            <person name="Szollosi G."/>
            <person name="Zifcakova L."/>
            <person name="Stursova M."/>
            <person name="Spatafora J.W."/>
            <person name="Tedersoo L."/>
            <person name="Vaario L.-M."/>
            <person name="Yamada A."/>
            <person name="Yan M."/>
            <person name="Wang P."/>
            <person name="Xu J."/>
            <person name="Bruns T."/>
            <person name="Baldrian P."/>
            <person name="Vilgalys R."/>
            <person name="Henrissat B."/>
            <person name="Grigoriev I.V."/>
            <person name="Hibbett D."/>
            <person name="Nagy L.G."/>
            <person name="Martin F.M."/>
        </authorList>
    </citation>
    <scope>NUCLEOTIDE SEQUENCE</scope>
    <source>
        <strain evidence="1">BED1</strain>
    </source>
</reference>
<comment type="caution">
    <text evidence="1">The sequence shown here is derived from an EMBL/GenBank/DDBJ whole genome shotgun (WGS) entry which is preliminary data.</text>
</comment>
<proteinExistence type="predicted"/>
<dbReference type="EMBL" id="WHUW01000021">
    <property type="protein sequence ID" value="KAF8436563.1"/>
    <property type="molecule type" value="Genomic_DNA"/>
</dbReference>
<evidence type="ECO:0000313" key="1">
    <source>
        <dbReference type="EMBL" id="KAF8436563.1"/>
    </source>
</evidence>
<protein>
    <submittedName>
        <fullName evidence="1">Uncharacterized protein</fullName>
    </submittedName>
</protein>
<dbReference type="AlphaFoldDB" id="A0AAD4GCM4"/>
<accession>A0AAD4GCM4</accession>
<keyword evidence="2" id="KW-1185">Reference proteome</keyword>